<dbReference type="Proteomes" id="UP000016662">
    <property type="component" value="Unassembled WGS sequence"/>
</dbReference>
<reference evidence="1 2" key="1">
    <citation type="submission" date="2013-07" db="EMBL/GenBank/DDBJ databases">
        <authorList>
            <person name="Weinstock G."/>
            <person name="Sodergren E."/>
            <person name="Wylie T."/>
            <person name="Fulton L."/>
            <person name="Fulton R."/>
            <person name="Fronick C."/>
            <person name="O'Laughlin M."/>
            <person name="Godfrey J."/>
            <person name="Miner T."/>
            <person name="Herter B."/>
            <person name="Appelbaum E."/>
            <person name="Cordes M."/>
            <person name="Lek S."/>
            <person name="Wollam A."/>
            <person name="Pepin K.H."/>
            <person name="Palsikar V.B."/>
            <person name="Mitreva M."/>
            <person name="Wilson R.K."/>
        </authorList>
    </citation>
    <scope>NUCLEOTIDE SEQUENCE [LARGE SCALE GENOMIC DNA]</scope>
    <source>
        <strain evidence="1 2">ATCC 27760</strain>
    </source>
</reference>
<sequence>MSYQIIKLFFTGNSRFRKNAQKQGVLLLVLYKNMWKIKKILAK</sequence>
<dbReference type="AlphaFoldDB" id="U2K5E7"/>
<organism evidence="1 2">
    <name type="scientific">Ruminococcus callidus ATCC 27760</name>
    <dbReference type="NCBI Taxonomy" id="411473"/>
    <lineage>
        <taxon>Bacteria</taxon>
        <taxon>Bacillati</taxon>
        <taxon>Bacillota</taxon>
        <taxon>Clostridia</taxon>
        <taxon>Eubacteriales</taxon>
        <taxon>Oscillospiraceae</taxon>
        <taxon>Ruminococcus</taxon>
    </lineage>
</organism>
<name>U2K5E7_9FIRM</name>
<proteinExistence type="predicted"/>
<accession>U2K5E7</accession>
<gene>
    <name evidence="1" type="ORF">RUMCAL_02241</name>
</gene>
<evidence type="ECO:0000313" key="1">
    <source>
        <dbReference type="EMBL" id="ERJ93726.1"/>
    </source>
</evidence>
<dbReference type="HOGENOM" id="CLU_3239177_0_0_9"/>
<dbReference type="STRING" id="411473.RUMCAL_02241"/>
<keyword evidence="2" id="KW-1185">Reference proteome</keyword>
<dbReference type="EMBL" id="AWVF01000276">
    <property type="protein sequence ID" value="ERJ93726.1"/>
    <property type="molecule type" value="Genomic_DNA"/>
</dbReference>
<dbReference type="PATRIC" id="fig|411473.3.peg.1853"/>
<protein>
    <submittedName>
        <fullName evidence="1">Uncharacterized protein</fullName>
    </submittedName>
</protein>
<comment type="caution">
    <text evidence="1">The sequence shown here is derived from an EMBL/GenBank/DDBJ whole genome shotgun (WGS) entry which is preliminary data.</text>
</comment>
<evidence type="ECO:0000313" key="2">
    <source>
        <dbReference type="Proteomes" id="UP000016662"/>
    </source>
</evidence>